<evidence type="ECO:0000313" key="1">
    <source>
        <dbReference type="EMBL" id="KSU06384.1"/>
    </source>
</evidence>
<dbReference type="RefSeq" id="WP_058210252.1">
    <property type="nucleotide sequence ID" value="NZ_LKLP01000109.1"/>
</dbReference>
<name>A0A0V8CYI3_LACLL</name>
<dbReference type="PATRIC" id="fig|1360.106.peg.2197"/>
<reference evidence="2" key="1">
    <citation type="submission" date="2015-10" db="EMBL/GenBank/DDBJ databases">
        <title>Draft Genome Sequences of 11 Lactococcus lactis subspecies cremoris strains.</title>
        <authorList>
            <person name="Wels M."/>
            <person name="Backus L."/>
            <person name="Boekhorst J."/>
            <person name="Dijkstra A."/>
            <person name="Beerthuizen M."/>
            <person name="Kelly W."/>
            <person name="Siezen R."/>
            <person name="Bachmann H."/>
            <person name="Van Hijum S."/>
        </authorList>
    </citation>
    <scope>NUCLEOTIDE SEQUENCE [LARGE SCALE GENOMIC DNA]</scope>
    <source>
        <strain evidence="2">LMG8520</strain>
    </source>
</reference>
<gene>
    <name evidence="1" type="ORF">LMG8520_2086</name>
</gene>
<accession>A0A0V8CYI3</accession>
<dbReference type="AlphaFoldDB" id="A0A0V8CYI3"/>
<dbReference type="EMBL" id="LKLP01000109">
    <property type="protein sequence ID" value="KSU06384.1"/>
    <property type="molecule type" value="Genomic_DNA"/>
</dbReference>
<sequence length="118" mass="13481">MEKTPKLRPFAPNGLLSDSQTKQIVAWWNGEKRVVTTREISKIVKVSRGKLTDIFQPDNERPLDDLKLGAVNRLIALYNQDIVEAQKQEKQNKGKDKIVEALATDKERAQKLIDKVNQ</sequence>
<proteinExistence type="predicted"/>
<evidence type="ECO:0000313" key="2">
    <source>
        <dbReference type="Proteomes" id="UP000054230"/>
    </source>
</evidence>
<comment type="caution">
    <text evidence="1">The sequence shown here is derived from an EMBL/GenBank/DDBJ whole genome shotgun (WGS) entry which is preliminary data.</text>
</comment>
<dbReference type="Proteomes" id="UP000054230">
    <property type="component" value="Unassembled WGS sequence"/>
</dbReference>
<organism evidence="1 2">
    <name type="scientific">Lactococcus lactis subsp. lactis</name>
    <name type="common">Streptococcus lactis</name>
    <dbReference type="NCBI Taxonomy" id="1360"/>
    <lineage>
        <taxon>Bacteria</taxon>
        <taxon>Bacillati</taxon>
        <taxon>Bacillota</taxon>
        <taxon>Bacilli</taxon>
        <taxon>Lactobacillales</taxon>
        <taxon>Streptococcaceae</taxon>
        <taxon>Lactococcus</taxon>
    </lineage>
</organism>
<protein>
    <submittedName>
        <fullName evidence="1">Uncharacterized protein</fullName>
    </submittedName>
</protein>